<gene>
    <name evidence="7" type="ORF">C0029_09170</name>
</gene>
<dbReference type="InterPro" id="IPR006260">
    <property type="entry name" value="TonB/TolA_C"/>
</dbReference>
<keyword evidence="2" id="KW-0812">Transmembrane</keyword>
<dbReference type="NCBIfam" id="TIGR01352">
    <property type="entry name" value="tonB_Cterm"/>
    <property type="match status" value="1"/>
</dbReference>
<evidence type="ECO:0000313" key="7">
    <source>
        <dbReference type="EMBL" id="PLW86560.1"/>
    </source>
</evidence>
<dbReference type="EMBL" id="PKUR01000002">
    <property type="protein sequence ID" value="PLW86560.1"/>
    <property type="molecule type" value="Genomic_DNA"/>
</dbReference>
<dbReference type="AlphaFoldDB" id="A0AAP8MEV3"/>
<dbReference type="InterPro" id="IPR037682">
    <property type="entry name" value="TonB_C"/>
</dbReference>
<name>A0AAP8MEV3_9GAMM</name>
<protein>
    <submittedName>
        <fullName evidence="7">Energy transducer TonB</fullName>
    </submittedName>
</protein>
<evidence type="ECO:0000256" key="5">
    <source>
        <dbReference type="SAM" id="SignalP"/>
    </source>
</evidence>
<dbReference type="KEGG" id="hja:BST95_10135"/>
<comment type="caution">
    <text evidence="7">The sequence shown here is derived from an EMBL/GenBank/DDBJ whole genome shotgun (WGS) entry which is preliminary data.</text>
</comment>
<evidence type="ECO:0000259" key="6">
    <source>
        <dbReference type="Pfam" id="PF03544"/>
    </source>
</evidence>
<dbReference type="Pfam" id="PF03544">
    <property type="entry name" value="TonB_C"/>
    <property type="match status" value="1"/>
</dbReference>
<reference evidence="7 8" key="1">
    <citation type="submission" date="2018-01" db="EMBL/GenBank/DDBJ databases">
        <title>The draft genome sequence of Halioglobus japonicus S1-36.</title>
        <authorList>
            <person name="Du Z.-J."/>
            <person name="Shi M.-J."/>
        </authorList>
    </citation>
    <scope>NUCLEOTIDE SEQUENCE [LARGE SCALE GENOMIC DNA]</scope>
    <source>
        <strain evidence="7 8">S1-36</strain>
    </source>
</reference>
<sequence length="349" mass="38738">MMRNRALPLIAVLMLGLAAPAWSTFVPPRNLDPANASIQMNKNFQQDAWLVYTYDIDHTGTVINAKIQSSNGVPAVEQAVLAQVNAMRFEPASRNGKPVKVSADPVIYTWILDKPRIMSAAFAEKYRAAWNLYSEENYDAAFDIAVELKNYPGRNALEEVKFQILAASLFSRWKDEAAELQHLSRVREFQNLAISNNFKNTYMPTDQYLQVLNRVVTLQLNAGMLADAGRTLDQMQSLGRGTDTVNDAAQRYSKSIASLQNVADITVRGELLPLFRDGPGSLKIGLSRQRFSISDVRGRIGGVFLVCGSAEMPLRHPAQEPWSIPAGWNNCEIDITGRAGTSLVLHQLN</sequence>
<comment type="subcellular location">
    <subcellularLocation>
        <location evidence="1">Membrane</location>
        <topology evidence="1">Single-pass membrane protein</topology>
    </subcellularLocation>
</comment>
<keyword evidence="3" id="KW-1133">Transmembrane helix</keyword>
<dbReference type="GO" id="GO:0016020">
    <property type="term" value="C:membrane"/>
    <property type="evidence" value="ECO:0007669"/>
    <property type="project" value="UniProtKB-SubCell"/>
</dbReference>
<evidence type="ECO:0000256" key="1">
    <source>
        <dbReference type="ARBA" id="ARBA00004167"/>
    </source>
</evidence>
<feature type="signal peptide" evidence="5">
    <location>
        <begin position="1"/>
        <end position="23"/>
    </location>
</feature>
<evidence type="ECO:0000256" key="2">
    <source>
        <dbReference type="ARBA" id="ARBA00022692"/>
    </source>
</evidence>
<keyword evidence="5" id="KW-0732">Signal</keyword>
<keyword evidence="4" id="KW-0472">Membrane</keyword>
<feature type="domain" description="TonB C-terminal" evidence="6">
    <location>
        <begin position="51"/>
        <end position="103"/>
    </location>
</feature>
<dbReference type="SUPFAM" id="SSF74653">
    <property type="entry name" value="TolA/TonB C-terminal domain"/>
    <property type="match status" value="1"/>
</dbReference>
<feature type="chain" id="PRO_5042913371" evidence="5">
    <location>
        <begin position="24"/>
        <end position="349"/>
    </location>
</feature>
<proteinExistence type="predicted"/>
<dbReference type="RefSeq" id="WP_084199199.1">
    <property type="nucleotide sequence ID" value="NZ_BMYL01000002.1"/>
</dbReference>
<dbReference type="Gene3D" id="3.30.1150.10">
    <property type="match status" value="1"/>
</dbReference>
<keyword evidence="8" id="KW-1185">Reference proteome</keyword>
<dbReference type="GO" id="GO:0055085">
    <property type="term" value="P:transmembrane transport"/>
    <property type="evidence" value="ECO:0007669"/>
    <property type="project" value="InterPro"/>
</dbReference>
<evidence type="ECO:0000256" key="4">
    <source>
        <dbReference type="ARBA" id="ARBA00023136"/>
    </source>
</evidence>
<evidence type="ECO:0000313" key="8">
    <source>
        <dbReference type="Proteomes" id="UP000235162"/>
    </source>
</evidence>
<dbReference type="Proteomes" id="UP000235162">
    <property type="component" value="Unassembled WGS sequence"/>
</dbReference>
<accession>A0AAP8MEV3</accession>
<evidence type="ECO:0000256" key="3">
    <source>
        <dbReference type="ARBA" id="ARBA00022989"/>
    </source>
</evidence>
<organism evidence="7 8">
    <name type="scientific">Halioglobus japonicus</name>
    <dbReference type="NCBI Taxonomy" id="930805"/>
    <lineage>
        <taxon>Bacteria</taxon>
        <taxon>Pseudomonadati</taxon>
        <taxon>Pseudomonadota</taxon>
        <taxon>Gammaproteobacteria</taxon>
        <taxon>Cellvibrionales</taxon>
        <taxon>Halieaceae</taxon>
        <taxon>Halioglobus</taxon>
    </lineage>
</organism>